<comment type="caution">
    <text evidence="3">The sequence shown here is derived from an EMBL/GenBank/DDBJ whole genome shotgun (WGS) entry which is preliminary data.</text>
</comment>
<dbReference type="AlphaFoldDB" id="A0AB73I487"/>
<dbReference type="Gene3D" id="3.20.20.450">
    <property type="entry name" value="EAL domain"/>
    <property type="match status" value="1"/>
</dbReference>
<evidence type="ECO:0000313" key="4">
    <source>
        <dbReference type="Proteomes" id="UP001229486"/>
    </source>
</evidence>
<reference evidence="3" key="1">
    <citation type="submission" date="2023-07" db="EMBL/GenBank/DDBJ databases">
        <title>Sorghum-associated microbial communities from plants grown in Nebraska, USA.</title>
        <authorList>
            <person name="Schachtman D."/>
        </authorList>
    </citation>
    <scope>NUCLEOTIDE SEQUENCE</scope>
    <source>
        <strain evidence="3">DS1061</strain>
    </source>
</reference>
<dbReference type="PROSITE" id="PS51833">
    <property type="entry name" value="HDOD"/>
    <property type="match status" value="1"/>
</dbReference>
<dbReference type="GO" id="GO:0071111">
    <property type="term" value="F:cyclic-guanylate-specific phosphodiesterase activity"/>
    <property type="evidence" value="ECO:0007669"/>
    <property type="project" value="InterPro"/>
</dbReference>
<dbReference type="InterPro" id="IPR014408">
    <property type="entry name" value="dGMP_Pdiesterase_EAL/HD-GYP"/>
</dbReference>
<evidence type="ECO:0000259" key="2">
    <source>
        <dbReference type="PROSITE" id="PS51833"/>
    </source>
</evidence>
<feature type="domain" description="EAL" evidence="1">
    <location>
        <begin position="1"/>
        <end position="217"/>
    </location>
</feature>
<dbReference type="PROSITE" id="PS50883">
    <property type="entry name" value="EAL"/>
    <property type="match status" value="1"/>
</dbReference>
<dbReference type="InterPro" id="IPR035919">
    <property type="entry name" value="EAL_sf"/>
</dbReference>
<dbReference type="InterPro" id="IPR050706">
    <property type="entry name" value="Cyclic-di-GMP_PDE-like"/>
</dbReference>
<dbReference type="SUPFAM" id="SSF109604">
    <property type="entry name" value="HD-domain/PDEase-like"/>
    <property type="match status" value="1"/>
</dbReference>
<dbReference type="SUPFAM" id="SSF141868">
    <property type="entry name" value="EAL domain-like"/>
    <property type="match status" value="1"/>
</dbReference>
<dbReference type="Pfam" id="PF00563">
    <property type="entry name" value="EAL"/>
    <property type="match status" value="1"/>
</dbReference>
<dbReference type="Proteomes" id="UP001229486">
    <property type="component" value="Unassembled WGS sequence"/>
</dbReference>
<dbReference type="SMART" id="SM00052">
    <property type="entry name" value="EAL"/>
    <property type="match status" value="1"/>
</dbReference>
<dbReference type="InterPro" id="IPR013976">
    <property type="entry name" value="HDOD"/>
</dbReference>
<dbReference type="PIRSF" id="PIRSF003180">
    <property type="entry name" value="DiGMPpdiest_YuxH"/>
    <property type="match status" value="1"/>
</dbReference>
<evidence type="ECO:0000259" key="1">
    <source>
        <dbReference type="PROSITE" id="PS50883"/>
    </source>
</evidence>
<organism evidence="3 4">
    <name type="scientific">Paraburkholderia caledonica</name>
    <dbReference type="NCBI Taxonomy" id="134536"/>
    <lineage>
        <taxon>Bacteria</taxon>
        <taxon>Pseudomonadati</taxon>
        <taxon>Pseudomonadota</taxon>
        <taxon>Betaproteobacteria</taxon>
        <taxon>Burkholderiales</taxon>
        <taxon>Burkholderiaceae</taxon>
        <taxon>Paraburkholderia</taxon>
    </lineage>
</organism>
<dbReference type="RefSeq" id="WP_392392413.1">
    <property type="nucleotide sequence ID" value="NZ_JAURTK010000001.1"/>
</dbReference>
<dbReference type="EMBL" id="JAURTK010000001">
    <property type="protein sequence ID" value="MDP9644707.1"/>
    <property type="molecule type" value="Genomic_DNA"/>
</dbReference>
<dbReference type="PANTHER" id="PTHR33121">
    <property type="entry name" value="CYCLIC DI-GMP PHOSPHODIESTERASE PDEF"/>
    <property type="match status" value="1"/>
</dbReference>
<dbReference type="PANTHER" id="PTHR33121:SF70">
    <property type="entry name" value="SIGNALING PROTEIN YKOW"/>
    <property type="match status" value="1"/>
</dbReference>
<feature type="domain" description="HDOD" evidence="2">
    <location>
        <begin position="211"/>
        <end position="404"/>
    </location>
</feature>
<sequence length="424" mass="46041">MGSSEQTEASQAATTWVARQPIVDRAGRLVAYELLFRDGPGPGANIHDGFGCTAEVVERTVGALGIEAVLDGLDGYLNCTADFLHSAVTQILGGRRFVLEVLETCELDNQLKKRCALLRAAGFRIALDDVLDITPDIEAFLPVVDIVKLEWPAIEAGRAKTVVRDLKRTGKVVVAEKVDDRQQLQAAIDSGCDMVQGFYFSRPELMQARRMVPDLGQVLEVLNLLIDDACDHRIIRALSTMPVLVAQLLRLANCPGTANQKRTAISSLHHALAAAGTTRLFQWCSLLLYNHGDFDIVSRDPLIALATQRASLMLRLALLQRPAGTAFAQTAYLTGMLSLLHVSYAREQAEFAQELPLEQSIRAALTGRSGELGELLAVAESYESGPHGKARERKADACVASPLAGSTMEQGIRTSPSRECFSYA</sequence>
<protein>
    <submittedName>
        <fullName evidence="3">EAL and modified HD-GYP domain-containing signal transduction protein</fullName>
    </submittedName>
</protein>
<accession>A0AB73I487</accession>
<dbReference type="Gene3D" id="1.10.3210.10">
    <property type="entry name" value="Hypothetical protein af1432"/>
    <property type="match status" value="1"/>
</dbReference>
<proteinExistence type="predicted"/>
<evidence type="ECO:0000313" key="3">
    <source>
        <dbReference type="EMBL" id="MDP9644707.1"/>
    </source>
</evidence>
<dbReference type="InterPro" id="IPR001633">
    <property type="entry name" value="EAL_dom"/>
</dbReference>
<name>A0AB73I487_9BURK</name>
<gene>
    <name evidence="3" type="ORF">J2793_000129</name>
</gene>